<name>A0A2M6YSM7_9BACT</name>
<protein>
    <submittedName>
        <fullName evidence="4">DNA-protecting protein DprA</fullName>
    </submittedName>
</protein>
<dbReference type="InterPro" id="IPR003488">
    <property type="entry name" value="DprA"/>
</dbReference>
<evidence type="ECO:0000259" key="3">
    <source>
        <dbReference type="Pfam" id="PF17782"/>
    </source>
</evidence>
<sequence length="383" mass="42148">MKKDDLIYYLGFSYCLGIGPMKFQALKSHPRGVRGAYEASIKELVPLIGQNLAEKFIEFRRKFEPKKELEKLEKDGITVLAVDDEAYPESLRNISDPPICIYLKSSTTKFFSGKPQTAKNLLPSLYIKSDENVPTFFAIVGTRKPTSYGIQVARKFAYELAKEGFVIVSGMAMGIDTIAHQASLDAGGKTIAVLGCGVNIIYPSSNFHLYHNIIKSGGAVISEFPPNQTVLKGLFISRNRIISGLSRGVLIAEGGEHSGALITAKYAGIQGKDVFAVPSPINSEMAPAPNLLIKQGAKMVTTVEDIYSEFDMKITPRKSEDIREKLSETERLIFDILQKNPSTVDEMAIGLGMAVSQVLNIISVMEINGVIEKNQEKKYQVKI</sequence>
<dbReference type="InterPro" id="IPR057666">
    <property type="entry name" value="DrpA_SLOG"/>
</dbReference>
<dbReference type="PANTHER" id="PTHR43022:SF1">
    <property type="entry name" value="PROTEIN SMF"/>
    <property type="match status" value="1"/>
</dbReference>
<dbReference type="PANTHER" id="PTHR43022">
    <property type="entry name" value="PROTEIN SMF"/>
    <property type="match status" value="1"/>
</dbReference>
<evidence type="ECO:0000313" key="4">
    <source>
        <dbReference type="EMBL" id="PIU36511.1"/>
    </source>
</evidence>
<feature type="domain" description="Smf/DprA SLOG" evidence="2">
    <location>
        <begin position="79"/>
        <end position="310"/>
    </location>
</feature>
<dbReference type="GO" id="GO:0009294">
    <property type="term" value="P:DNA-mediated transformation"/>
    <property type="evidence" value="ECO:0007669"/>
    <property type="project" value="InterPro"/>
</dbReference>
<dbReference type="Gene3D" id="3.40.50.450">
    <property type="match status" value="1"/>
</dbReference>
<evidence type="ECO:0000256" key="1">
    <source>
        <dbReference type="ARBA" id="ARBA00006525"/>
    </source>
</evidence>
<gene>
    <name evidence="4" type="primary">dprA</name>
    <name evidence="4" type="ORF">COT02_05670</name>
</gene>
<dbReference type="SUPFAM" id="SSF102405">
    <property type="entry name" value="MCP/YpsA-like"/>
    <property type="match status" value="1"/>
</dbReference>
<proteinExistence type="inferred from homology"/>
<comment type="similarity">
    <text evidence="1">Belongs to the DprA/Smf family.</text>
</comment>
<dbReference type="NCBIfam" id="TIGR00732">
    <property type="entry name" value="dprA"/>
    <property type="match status" value="1"/>
</dbReference>
<organism evidence="4 5">
    <name type="scientific">Candidatus Roizmanbacteria bacterium CG07_land_8_20_14_0_80_34_15</name>
    <dbReference type="NCBI Taxonomy" id="1974849"/>
    <lineage>
        <taxon>Bacteria</taxon>
        <taxon>Candidatus Roizmaniibacteriota</taxon>
    </lineage>
</organism>
<dbReference type="InterPro" id="IPR041614">
    <property type="entry name" value="DprA_WH"/>
</dbReference>
<dbReference type="Gene3D" id="1.10.10.10">
    <property type="entry name" value="Winged helix-like DNA-binding domain superfamily/Winged helix DNA-binding domain"/>
    <property type="match status" value="1"/>
</dbReference>
<feature type="domain" description="DprA winged helix" evidence="3">
    <location>
        <begin position="324"/>
        <end position="372"/>
    </location>
</feature>
<dbReference type="InterPro" id="IPR036388">
    <property type="entry name" value="WH-like_DNA-bd_sf"/>
</dbReference>
<dbReference type="Pfam" id="PF17782">
    <property type="entry name" value="WHD_DprA"/>
    <property type="match status" value="1"/>
</dbReference>
<evidence type="ECO:0000313" key="5">
    <source>
        <dbReference type="Proteomes" id="UP000230184"/>
    </source>
</evidence>
<dbReference type="AlphaFoldDB" id="A0A2M6YSM7"/>
<reference evidence="5" key="1">
    <citation type="submission" date="2017-09" db="EMBL/GenBank/DDBJ databases">
        <title>Depth-based differentiation of microbial function through sediment-hosted aquifers and enrichment of novel symbionts in the deep terrestrial subsurface.</title>
        <authorList>
            <person name="Probst A.J."/>
            <person name="Ladd B."/>
            <person name="Jarett J.K."/>
            <person name="Geller-Mcgrath D.E."/>
            <person name="Sieber C.M.K."/>
            <person name="Emerson J.B."/>
            <person name="Anantharaman K."/>
            <person name="Thomas B.C."/>
            <person name="Malmstrom R."/>
            <person name="Stieglmeier M."/>
            <person name="Klingl A."/>
            <person name="Woyke T."/>
            <person name="Ryan C.M."/>
            <person name="Banfield J.F."/>
        </authorList>
    </citation>
    <scope>NUCLEOTIDE SEQUENCE [LARGE SCALE GENOMIC DNA]</scope>
</reference>
<comment type="caution">
    <text evidence="4">The sequence shown here is derived from an EMBL/GenBank/DDBJ whole genome shotgun (WGS) entry which is preliminary data.</text>
</comment>
<dbReference type="EMBL" id="PEWY01000161">
    <property type="protein sequence ID" value="PIU36511.1"/>
    <property type="molecule type" value="Genomic_DNA"/>
</dbReference>
<accession>A0A2M6YSM7</accession>
<dbReference type="Proteomes" id="UP000230184">
    <property type="component" value="Unassembled WGS sequence"/>
</dbReference>
<dbReference type="Pfam" id="PF02481">
    <property type="entry name" value="DNA_processg_A"/>
    <property type="match status" value="1"/>
</dbReference>
<evidence type="ECO:0000259" key="2">
    <source>
        <dbReference type="Pfam" id="PF02481"/>
    </source>
</evidence>